<dbReference type="AlphaFoldDB" id="A0A660SK08"/>
<dbReference type="PANTHER" id="PTHR46580:SF4">
    <property type="entry name" value="ATP_GTP-BINDING PROTEIN"/>
    <property type="match status" value="1"/>
</dbReference>
<dbReference type="Pfam" id="PF13517">
    <property type="entry name" value="FG-GAP_3"/>
    <property type="match status" value="3"/>
</dbReference>
<dbReference type="Proteomes" id="UP000268469">
    <property type="component" value="Unassembled WGS sequence"/>
</dbReference>
<dbReference type="Gene3D" id="2.60.40.4070">
    <property type="match status" value="1"/>
</dbReference>
<evidence type="ECO:0000256" key="1">
    <source>
        <dbReference type="ARBA" id="ARBA00022729"/>
    </source>
</evidence>
<reference evidence="3 4" key="1">
    <citation type="submission" date="2018-06" db="EMBL/GenBank/DDBJ databases">
        <title>Extensive metabolic versatility and redundancy in microbially diverse, dynamic hydrothermal sediments.</title>
        <authorList>
            <person name="Dombrowski N."/>
            <person name="Teske A."/>
            <person name="Baker B.J."/>
        </authorList>
    </citation>
    <scope>NUCLEOTIDE SEQUENCE [LARGE SCALE GENOMIC DNA]</scope>
    <source>
        <strain evidence="3">B36_G15</strain>
    </source>
</reference>
<proteinExistence type="predicted"/>
<sequence>MAHSSLIIIMAFVAEVINLPELTLVDNWWHSAIFDDSGRVLVLKRTSRRNLLHSPRSPNLFEKDLPLDTLPGWEYRSEPDHNVVSDLALYDVNGDGRLDLFIGDANYSDLHLNTGDTSMIMDTIPVWTDPYCGMTEAVDFGDIDGDGDLDLAEANYPFGSGDGHNRVYRDVGPNLESTPFWQSDETDYSWGVAWGDVDNDGYPELAIANWMGQSNAVYKNNNGTLETTASWRSTERDWTADVEWADIDGDGYPDLVVGNHGDYGPSLRVYHNDGGDLETTASWSANAYFLTFAIACGDVDNDGDIDVAVTNYDKPIAVFYNLGDSLESYPSWFSNPLPTPYASILDLVWGDVDNDGDLDLAAANQGSAASNAQYVYENVGDSLESDPSWLSHGREINCNAIVWGDVTGNGNLDLVTGGSSWASYTSIYFNLLSPGIAESYQTAEHIEFLQCFPNPFVERLNIRFITPNNSGRLQILPILKIWDISGRVVKTFTEVHHQSTNQIMWNGRDDQGRELPDGIYFVGVERLDHKELKKVVKHSG</sequence>
<evidence type="ECO:0000259" key="2">
    <source>
        <dbReference type="Pfam" id="PF18962"/>
    </source>
</evidence>
<keyword evidence="1" id="KW-0732">Signal</keyword>
<organism evidence="3 4">
    <name type="scientific">candidate division WOR-3 bacterium</name>
    <dbReference type="NCBI Taxonomy" id="2052148"/>
    <lineage>
        <taxon>Bacteria</taxon>
        <taxon>Bacteria division WOR-3</taxon>
    </lineage>
</organism>
<dbReference type="InterPro" id="IPR013517">
    <property type="entry name" value="FG-GAP"/>
</dbReference>
<dbReference type="Pfam" id="PF18962">
    <property type="entry name" value="Por_Secre_tail"/>
    <property type="match status" value="1"/>
</dbReference>
<evidence type="ECO:0000313" key="3">
    <source>
        <dbReference type="EMBL" id="RKX71109.1"/>
    </source>
</evidence>
<dbReference type="PANTHER" id="PTHR46580">
    <property type="entry name" value="SENSOR KINASE-RELATED"/>
    <property type="match status" value="1"/>
</dbReference>
<name>A0A660SK08_UNCW3</name>
<accession>A0A660SK08</accession>
<dbReference type="EMBL" id="QNBE01000017">
    <property type="protein sequence ID" value="RKX71109.1"/>
    <property type="molecule type" value="Genomic_DNA"/>
</dbReference>
<comment type="caution">
    <text evidence="3">The sequence shown here is derived from an EMBL/GenBank/DDBJ whole genome shotgun (WGS) entry which is preliminary data.</text>
</comment>
<gene>
    <name evidence="3" type="ORF">DRP53_02735</name>
</gene>
<dbReference type="NCBIfam" id="TIGR04183">
    <property type="entry name" value="Por_Secre_tail"/>
    <property type="match status" value="1"/>
</dbReference>
<dbReference type="Gene3D" id="2.130.10.130">
    <property type="entry name" value="Integrin alpha, N-terminal"/>
    <property type="match status" value="3"/>
</dbReference>
<feature type="domain" description="Secretion system C-terminal sorting" evidence="2">
    <location>
        <begin position="452"/>
        <end position="536"/>
    </location>
</feature>
<dbReference type="InterPro" id="IPR026444">
    <property type="entry name" value="Secre_tail"/>
</dbReference>
<dbReference type="SUPFAM" id="SSF69318">
    <property type="entry name" value="Integrin alpha N-terminal domain"/>
    <property type="match status" value="1"/>
</dbReference>
<evidence type="ECO:0000313" key="4">
    <source>
        <dbReference type="Proteomes" id="UP000268469"/>
    </source>
</evidence>
<dbReference type="InterPro" id="IPR028994">
    <property type="entry name" value="Integrin_alpha_N"/>
</dbReference>
<protein>
    <recommendedName>
        <fullName evidence="2">Secretion system C-terminal sorting domain-containing protein</fullName>
    </recommendedName>
</protein>